<proteinExistence type="inferred from homology"/>
<keyword evidence="8" id="KW-0482">Metalloprotease</keyword>
<dbReference type="Pfam" id="PF07687">
    <property type="entry name" value="M20_dimer"/>
    <property type="match status" value="1"/>
</dbReference>
<dbReference type="GO" id="GO:0006508">
    <property type="term" value="P:proteolysis"/>
    <property type="evidence" value="ECO:0007669"/>
    <property type="project" value="UniProtKB-KW"/>
</dbReference>
<keyword evidence="7 20" id="KW-0224">Dipeptidase</keyword>
<dbReference type="InterPro" id="IPR002933">
    <property type="entry name" value="Peptidase_M20"/>
</dbReference>
<gene>
    <name evidence="20" type="ORF">GGQ65_004481</name>
</gene>
<comment type="cofactor">
    <cofactor evidence="2">
        <name>Zn(2+)</name>
        <dbReference type="ChEBI" id="CHEBI:29105"/>
    </cofactor>
</comment>
<dbReference type="EMBL" id="JACIDG010000012">
    <property type="protein sequence ID" value="MBB3917165.1"/>
    <property type="molecule type" value="Genomic_DNA"/>
</dbReference>
<keyword evidence="5 20" id="KW-0378">Hydrolase</keyword>
<dbReference type="Pfam" id="PF01546">
    <property type="entry name" value="Peptidase_M20"/>
    <property type="match status" value="1"/>
</dbReference>
<dbReference type="PANTHER" id="PTHR43501">
    <property type="entry name" value="CYTOSOL NON-SPECIFIC DIPEPTIDASE"/>
    <property type="match status" value="1"/>
</dbReference>
<evidence type="ECO:0000256" key="15">
    <source>
        <dbReference type="ARBA" id="ARBA00075285"/>
    </source>
</evidence>
<dbReference type="Gene3D" id="3.40.630.10">
    <property type="entry name" value="Zn peptidases"/>
    <property type="match status" value="2"/>
</dbReference>
<keyword evidence="4" id="KW-0479">Metal-binding</keyword>
<comment type="similarity">
    <text evidence="13">Belongs to the peptidase M20C family.</text>
</comment>
<feature type="domain" description="Peptidase M20 dimerisation" evidence="19">
    <location>
        <begin position="242"/>
        <end position="322"/>
    </location>
</feature>
<dbReference type="EC" id="3.4.13.18" evidence="11"/>
<evidence type="ECO:0000256" key="6">
    <source>
        <dbReference type="ARBA" id="ARBA00022833"/>
    </source>
</evidence>
<dbReference type="CDD" id="cd03890">
    <property type="entry name" value="M20_pepD"/>
    <property type="match status" value="1"/>
</dbReference>
<keyword evidence="6" id="KW-0862">Zinc</keyword>
<evidence type="ECO:0000259" key="19">
    <source>
        <dbReference type="Pfam" id="PF07687"/>
    </source>
</evidence>
<evidence type="ECO:0000256" key="17">
    <source>
        <dbReference type="ARBA" id="ARBA00077688"/>
    </source>
</evidence>
<comment type="catalytic activity">
    <reaction evidence="10">
        <text>Hydrolysis of dipeptides, preferentially hydrophobic dipeptides including prolyl amino acids.</text>
        <dbReference type="EC" id="3.4.13.18"/>
    </reaction>
</comment>
<evidence type="ECO:0000256" key="9">
    <source>
        <dbReference type="ARBA" id="ARBA00023285"/>
    </source>
</evidence>
<dbReference type="PIRSF" id="PIRSF016599">
    <property type="entry name" value="Xaa-His_dipept"/>
    <property type="match status" value="1"/>
</dbReference>
<evidence type="ECO:0000256" key="11">
    <source>
        <dbReference type="ARBA" id="ARBA00038976"/>
    </source>
</evidence>
<dbReference type="InterPro" id="IPR001160">
    <property type="entry name" value="Peptidase_M20C"/>
</dbReference>
<dbReference type="FunFam" id="3.40.630.10:FF:000018">
    <property type="entry name" value="Aminoacyl-histidine dipeptidase PepD"/>
    <property type="match status" value="1"/>
</dbReference>
<keyword evidence="9" id="KW-0170">Cobalt</keyword>
<dbReference type="InterPro" id="IPR011650">
    <property type="entry name" value="Peptidase_M20_dimer"/>
</dbReference>
<evidence type="ECO:0000256" key="12">
    <source>
        <dbReference type="ARBA" id="ARBA00044252"/>
    </source>
</evidence>
<evidence type="ECO:0000256" key="2">
    <source>
        <dbReference type="ARBA" id="ARBA00001947"/>
    </source>
</evidence>
<organism evidence="20 21">
    <name type="scientific">Rhizobium fabae</name>
    <dbReference type="NCBI Taxonomy" id="573179"/>
    <lineage>
        <taxon>Bacteria</taxon>
        <taxon>Pseudomonadati</taxon>
        <taxon>Pseudomonadota</taxon>
        <taxon>Alphaproteobacteria</taxon>
        <taxon>Hyphomicrobiales</taxon>
        <taxon>Rhizobiaceae</taxon>
        <taxon>Rhizobium/Agrobacterium group</taxon>
        <taxon>Rhizobium</taxon>
    </lineage>
</organism>
<dbReference type="Proteomes" id="UP000545490">
    <property type="component" value="Unassembled WGS sequence"/>
</dbReference>
<comment type="caution">
    <text evidence="20">The sequence shown here is derived from an EMBL/GenBank/DDBJ whole genome shotgun (WGS) entry which is preliminary data.</text>
</comment>
<sequence>MEAIPKTREYCPMFIREDEQMSVSANKVVPPQTNSVLTGLEPAVFFGFFEELSAIPRGSYNEKQVSDHIANFARARGLEVYQDEIWNLLIKKPGTPGYENAPTLILHGHTDIVCESDEGVEHDFESVGIKLRLDGDFIHGTGTTLGADNTVGVAFAMSLLASDDTPHPPLEVVLTVQEEVGKGGAQHFDGTKLTGKRLLDMNWHDPKSLFAGCAGDISAHFRIPLQWSERPNGQEAARLRVSGLSSGHSEFDIHLERANAIVLLGRLLRLAIKEGDVSIAKLEGGVNRYVIPGEAEALISFDRSVLGALRSKIEAEAAAIAAEYSTSDPNLKITFEEDPGLFFSVFSENVATGAVNAMCLLPNGVQSRSLIVDNLVESSNTVALISNDQERIEITSTIPSAVSSRRYNIVDRIRQLSEVIGLGASVETFADCPEWPYNPKSRMLAAGRAAYEREFGEQPHVEVSHSSLELGLFRKKVPDIDMLSIGPEAFDVHTTRERLNHTTVEATWRLLKALLSELRT</sequence>
<evidence type="ECO:0000256" key="14">
    <source>
        <dbReference type="ARBA" id="ARBA00071271"/>
    </source>
</evidence>
<evidence type="ECO:0000256" key="1">
    <source>
        <dbReference type="ARBA" id="ARBA00001941"/>
    </source>
</evidence>
<dbReference type="PANTHER" id="PTHR43501:SF1">
    <property type="entry name" value="CYTOSOL NON-SPECIFIC DIPEPTIDASE"/>
    <property type="match status" value="1"/>
</dbReference>
<name>A0A7W6FKI2_9HYPH</name>
<dbReference type="FunFam" id="3.40.630.10:FF:000015">
    <property type="entry name" value="Aminoacyl-histidine dipeptidase PepD"/>
    <property type="match status" value="1"/>
</dbReference>
<dbReference type="GO" id="GO:0046872">
    <property type="term" value="F:metal ion binding"/>
    <property type="evidence" value="ECO:0007669"/>
    <property type="project" value="UniProtKB-KW"/>
</dbReference>
<dbReference type="AlphaFoldDB" id="A0A7W6FKI2"/>
<reference evidence="20 21" key="1">
    <citation type="submission" date="2020-08" db="EMBL/GenBank/DDBJ databases">
        <title>Genomic Encyclopedia of Type Strains, Phase IV (KMG-IV): sequencing the most valuable type-strain genomes for metagenomic binning, comparative biology and taxonomic classification.</title>
        <authorList>
            <person name="Goeker M."/>
        </authorList>
    </citation>
    <scope>NUCLEOTIDE SEQUENCE [LARGE SCALE GENOMIC DNA]</scope>
    <source>
        <strain evidence="20 21">DSM 19331</strain>
    </source>
</reference>
<evidence type="ECO:0000256" key="16">
    <source>
        <dbReference type="ARBA" id="ARBA00076004"/>
    </source>
</evidence>
<evidence type="ECO:0000256" key="5">
    <source>
        <dbReference type="ARBA" id="ARBA00022801"/>
    </source>
</evidence>
<evidence type="ECO:0000256" key="18">
    <source>
        <dbReference type="ARBA" id="ARBA00078074"/>
    </source>
</evidence>
<evidence type="ECO:0000256" key="7">
    <source>
        <dbReference type="ARBA" id="ARBA00022997"/>
    </source>
</evidence>
<accession>A0A7W6FKI2</accession>
<evidence type="ECO:0000256" key="13">
    <source>
        <dbReference type="ARBA" id="ARBA00061423"/>
    </source>
</evidence>
<protein>
    <recommendedName>
        <fullName evidence="14">Cytosol non-specific dipeptidase</fullName>
        <ecNumber evidence="11">3.4.13.18</ecNumber>
    </recommendedName>
    <alternativeName>
        <fullName evidence="17">Aminoacyl-histidine dipeptidase</fullName>
    </alternativeName>
    <alternativeName>
        <fullName evidence="16">Beta-alanyl-histidine dipeptidase</fullName>
    </alternativeName>
    <alternativeName>
        <fullName evidence="15">Carnosinase</fullName>
    </alternativeName>
    <alternativeName>
        <fullName evidence="12">Peptidase D</fullName>
    </alternativeName>
    <alternativeName>
        <fullName evidence="18">Xaa-His dipeptidase</fullName>
    </alternativeName>
</protein>
<evidence type="ECO:0000256" key="8">
    <source>
        <dbReference type="ARBA" id="ARBA00023049"/>
    </source>
</evidence>
<dbReference type="NCBIfam" id="TIGR01893">
    <property type="entry name" value="aa-his-dipept"/>
    <property type="match status" value="1"/>
</dbReference>
<dbReference type="GO" id="GO:0070573">
    <property type="term" value="F:metallodipeptidase activity"/>
    <property type="evidence" value="ECO:0007669"/>
    <property type="project" value="TreeGrafter"/>
</dbReference>
<evidence type="ECO:0000256" key="10">
    <source>
        <dbReference type="ARBA" id="ARBA00036421"/>
    </source>
</evidence>
<dbReference type="GO" id="GO:0005829">
    <property type="term" value="C:cytosol"/>
    <property type="evidence" value="ECO:0007669"/>
    <property type="project" value="TreeGrafter"/>
</dbReference>
<dbReference type="PRINTS" id="PR00934">
    <property type="entry name" value="XHISDIPTASE"/>
</dbReference>
<evidence type="ECO:0000313" key="20">
    <source>
        <dbReference type="EMBL" id="MBB3917165.1"/>
    </source>
</evidence>
<dbReference type="SUPFAM" id="SSF53187">
    <property type="entry name" value="Zn-dependent exopeptidases"/>
    <property type="match status" value="1"/>
</dbReference>
<keyword evidence="3" id="KW-0645">Protease</keyword>
<evidence type="ECO:0000256" key="3">
    <source>
        <dbReference type="ARBA" id="ARBA00022670"/>
    </source>
</evidence>
<evidence type="ECO:0000256" key="4">
    <source>
        <dbReference type="ARBA" id="ARBA00022723"/>
    </source>
</evidence>
<dbReference type="RefSeq" id="WP_245438300.1">
    <property type="nucleotide sequence ID" value="NZ_JACIDG010000012.1"/>
</dbReference>
<evidence type="ECO:0000313" key="21">
    <source>
        <dbReference type="Proteomes" id="UP000545490"/>
    </source>
</evidence>
<comment type="cofactor">
    <cofactor evidence="1">
        <name>Co(2+)</name>
        <dbReference type="ChEBI" id="CHEBI:48828"/>
    </cofactor>
</comment>